<evidence type="ECO:0000256" key="7">
    <source>
        <dbReference type="ARBA" id="ARBA00023303"/>
    </source>
</evidence>
<dbReference type="PROSITE" id="PS50088">
    <property type="entry name" value="ANK_REPEAT"/>
    <property type="match status" value="1"/>
</dbReference>
<dbReference type="InterPro" id="IPR036770">
    <property type="entry name" value="Ankyrin_rpt-contain_sf"/>
</dbReference>
<keyword evidence="6" id="KW-0325">Glycoprotein</keyword>
<dbReference type="SUPFAM" id="SSF48403">
    <property type="entry name" value="Ankyrin repeat"/>
    <property type="match status" value="1"/>
</dbReference>
<dbReference type="SMART" id="SM00248">
    <property type="entry name" value="ANK"/>
    <property type="match status" value="3"/>
</dbReference>
<dbReference type="PANTHER" id="PTHR47143">
    <property type="entry name" value="TRANSIENT RECEPTOR POTENTIAL CATION CHANNEL PROTEIN PAINLESS"/>
    <property type="match status" value="1"/>
</dbReference>
<organism evidence="11 12">
    <name type="scientific">Coptotermes formosanus</name>
    <name type="common">Formosan subterranean termite</name>
    <dbReference type="NCBI Taxonomy" id="36987"/>
    <lineage>
        <taxon>Eukaryota</taxon>
        <taxon>Metazoa</taxon>
        <taxon>Ecdysozoa</taxon>
        <taxon>Arthropoda</taxon>
        <taxon>Hexapoda</taxon>
        <taxon>Insecta</taxon>
        <taxon>Pterygota</taxon>
        <taxon>Neoptera</taxon>
        <taxon>Polyneoptera</taxon>
        <taxon>Dictyoptera</taxon>
        <taxon>Blattodea</taxon>
        <taxon>Blattoidea</taxon>
        <taxon>Termitoidae</taxon>
        <taxon>Rhinotermitidae</taxon>
        <taxon>Coptotermes</taxon>
    </lineage>
</organism>
<evidence type="ECO:0000256" key="4">
    <source>
        <dbReference type="ARBA" id="ARBA00023043"/>
    </source>
</evidence>
<dbReference type="PROSITE" id="PS50297">
    <property type="entry name" value="ANK_REP_REGION"/>
    <property type="match status" value="1"/>
</dbReference>
<gene>
    <name evidence="11" type="ORF">Cfor_07545</name>
</gene>
<accession>A0A6L2QBS9</accession>
<keyword evidence="1" id="KW-0813">Transport</keyword>
<comment type="caution">
    <text evidence="11">The sequence shown here is derived from an EMBL/GenBank/DDBJ whole genome shotgun (WGS) entry which is preliminary data.</text>
</comment>
<protein>
    <submittedName>
        <fullName evidence="11">Uncharacterized protein</fullName>
    </submittedName>
</protein>
<keyword evidence="10" id="KW-0472">Membrane</keyword>
<keyword evidence="10" id="KW-0812">Transmembrane</keyword>
<evidence type="ECO:0000256" key="2">
    <source>
        <dbReference type="ARBA" id="ARBA00022606"/>
    </source>
</evidence>
<feature type="region of interest" description="Disordered" evidence="9">
    <location>
        <begin position="1"/>
        <end position="37"/>
    </location>
</feature>
<keyword evidence="12" id="KW-1185">Reference proteome</keyword>
<keyword evidence="7" id="KW-0407">Ion channel</keyword>
<keyword evidence="4 8" id="KW-0040">ANK repeat</keyword>
<dbReference type="InterPro" id="IPR002110">
    <property type="entry name" value="Ankyrin_rpt"/>
</dbReference>
<dbReference type="OrthoDB" id="194358at2759"/>
<proteinExistence type="predicted"/>
<feature type="transmembrane region" description="Helical" evidence="10">
    <location>
        <begin position="265"/>
        <end position="283"/>
    </location>
</feature>
<dbReference type="InterPro" id="IPR052076">
    <property type="entry name" value="TRP_cation_channel"/>
</dbReference>
<name>A0A6L2QBS9_COPFO</name>
<feature type="transmembrane region" description="Helical" evidence="10">
    <location>
        <begin position="233"/>
        <end position="253"/>
    </location>
</feature>
<feature type="repeat" description="ANK" evidence="8">
    <location>
        <begin position="109"/>
        <end position="141"/>
    </location>
</feature>
<keyword evidence="10" id="KW-1133">Transmembrane helix</keyword>
<reference evidence="12" key="1">
    <citation type="submission" date="2020-01" db="EMBL/GenBank/DDBJ databases">
        <title>Draft genome sequence of the Termite Coptotermes fromosanus.</title>
        <authorList>
            <person name="Itakura S."/>
            <person name="Yosikawa Y."/>
            <person name="Umezawa K."/>
        </authorList>
    </citation>
    <scope>NUCLEOTIDE SEQUENCE [LARGE SCALE GENOMIC DNA]</scope>
</reference>
<feature type="non-terminal residue" evidence="11">
    <location>
        <position position="1"/>
    </location>
</feature>
<feature type="transmembrane region" description="Helical" evidence="10">
    <location>
        <begin position="295"/>
        <end position="315"/>
    </location>
</feature>
<dbReference type="PANTHER" id="PTHR47143:SF1">
    <property type="entry name" value="ION_TRANS DOMAIN-CONTAINING PROTEIN"/>
    <property type="match status" value="1"/>
</dbReference>
<dbReference type="InParanoid" id="A0A6L2QBS9"/>
<dbReference type="EMBL" id="BLKM01002244">
    <property type="protein sequence ID" value="GFG40525.1"/>
    <property type="molecule type" value="Genomic_DNA"/>
</dbReference>
<evidence type="ECO:0000313" key="11">
    <source>
        <dbReference type="EMBL" id="GFG40525.1"/>
    </source>
</evidence>
<dbReference type="GO" id="GO:0034220">
    <property type="term" value="P:monoatomic ion transmembrane transport"/>
    <property type="evidence" value="ECO:0007669"/>
    <property type="project" value="UniProtKB-KW"/>
</dbReference>
<evidence type="ECO:0000256" key="9">
    <source>
        <dbReference type="SAM" id="MobiDB-lite"/>
    </source>
</evidence>
<evidence type="ECO:0000313" key="12">
    <source>
        <dbReference type="Proteomes" id="UP000502823"/>
    </source>
</evidence>
<feature type="transmembrane region" description="Helical" evidence="10">
    <location>
        <begin position="357"/>
        <end position="375"/>
    </location>
</feature>
<keyword evidence="5" id="KW-0406">Ion transport</keyword>
<evidence type="ECO:0000256" key="6">
    <source>
        <dbReference type="ARBA" id="ARBA00023180"/>
    </source>
</evidence>
<evidence type="ECO:0000256" key="10">
    <source>
        <dbReference type="SAM" id="Phobius"/>
    </source>
</evidence>
<evidence type="ECO:0000256" key="5">
    <source>
        <dbReference type="ARBA" id="ARBA00023065"/>
    </source>
</evidence>
<dbReference type="Proteomes" id="UP000502823">
    <property type="component" value="Unassembled WGS sequence"/>
</dbReference>
<dbReference type="AlphaFoldDB" id="A0A6L2QBS9"/>
<keyword evidence="3" id="KW-0677">Repeat</keyword>
<evidence type="ECO:0000256" key="1">
    <source>
        <dbReference type="ARBA" id="ARBA00022448"/>
    </source>
</evidence>
<evidence type="ECO:0000256" key="3">
    <source>
        <dbReference type="ARBA" id="ARBA00022737"/>
    </source>
</evidence>
<feature type="transmembrane region" description="Helical" evidence="10">
    <location>
        <begin position="327"/>
        <end position="350"/>
    </location>
</feature>
<feature type="transmembrane region" description="Helical" evidence="10">
    <location>
        <begin position="436"/>
        <end position="462"/>
    </location>
</feature>
<dbReference type="Pfam" id="PF12796">
    <property type="entry name" value="Ank_2"/>
    <property type="match status" value="1"/>
</dbReference>
<evidence type="ECO:0000256" key="8">
    <source>
        <dbReference type="PROSITE-ProRule" id="PRU00023"/>
    </source>
</evidence>
<dbReference type="GO" id="GO:0022857">
    <property type="term" value="F:transmembrane transporter activity"/>
    <property type="evidence" value="ECO:0007669"/>
    <property type="project" value="TreeGrafter"/>
</dbReference>
<sequence length="582" mass="66622">REYNRGRFAHNKPLHTAEMLNPPEVEGSTSHNAPNRDYAKECPIELDRMLKADEAHSVRVAPDLENGINSENSDEGNSLLLAAKVGDLKRLKEIFEKETNVPINYRDGNGNTLLHLAAMSGSADSVKYLIENGADLLLQNKNKYTALYVILNNTPNGENLLIEILNENIEVTELTNGLEELEVSLKILCPKEKNKMAVADRLYTSHTDNKNILRHPVLKTLIHVRWEDCRYLMWYRLIIFFLYLSLLTVFVFYQDGDDANLARYPLTFLSVHLIIFCFPYFIPSCYSWRRRISKIVLFAVPPSFTLVSLSIHYNAEWCGVSYLFSWLSIPLYCTSISLISCQAGMFIFVTRQVLKHSVVFFFVLAGFSVTFYVLYHDISTEKYRNFWHTFLYTSLVLLQGDSLGDYRMISRNSTTDNTTNNGYVTYVTEALSGLRFASIITSLLFVLLVIIALLNMLVALAVRGGNELMEYGQVYHLWNQAQLLYEWYEVKDLLSRLSSKFQLGQSKEQLCDQDEDQPKDKIKGPAIPKCLRNELTCLAKCTGEKKKFNPLMNGMEAVVKEKMSALICQIEDLKESLMSEFT</sequence>
<dbReference type="Gene3D" id="1.25.40.20">
    <property type="entry name" value="Ankyrin repeat-containing domain"/>
    <property type="match status" value="1"/>
</dbReference>
<keyword evidence="2" id="KW-0716">Sensory transduction</keyword>
<dbReference type="GO" id="GO:1902495">
    <property type="term" value="C:transmembrane transporter complex"/>
    <property type="evidence" value="ECO:0007669"/>
    <property type="project" value="TreeGrafter"/>
</dbReference>